<dbReference type="EMBL" id="CM042010">
    <property type="protein sequence ID" value="KAI3781013.1"/>
    <property type="molecule type" value="Genomic_DNA"/>
</dbReference>
<name>A0ACB9GC05_CICIN</name>
<dbReference type="Proteomes" id="UP001055811">
    <property type="component" value="Linkage Group LG02"/>
</dbReference>
<sequence>MAVGRICILTRSIQNLNCNNLCVRWKDVSFNICIKDDGDWSPPFLNGCNNFVEDEERDSETGISDTCDRKIDDEFSVNSDDDSDCKDVLSSNDEVRVPESVLNRYDAGGNTPLHEVDVSNEKVDKLNRFVVNGSNDSQDLNRYDAGGNTPLHDVEKHKRFIVNGSNDSQDLNTETSQADKDNGDAVGPIDKDKVLGPSVIGPSKSGAYELECDGVMNAPTKIPDLNHSLTQSQSDSRPRLNCNTPKLPRKAASVKFKDIIRGSNHNSRKSKKTKDNSYEDMLSAMPSQTSINSSDSASVEIAKILEVGRSLGYHFNESESVFQEIIKGAGVINGKK</sequence>
<reference evidence="2" key="1">
    <citation type="journal article" date="2022" name="Mol. Ecol. Resour.">
        <title>The genomes of chicory, endive, great burdock and yacon provide insights into Asteraceae palaeo-polyploidization history and plant inulin production.</title>
        <authorList>
            <person name="Fan W."/>
            <person name="Wang S."/>
            <person name="Wang H."/>
            <person name="Wang A."/>
            <person name="Jiang F."/>
            <person name="Liu H."/>
            <person name="Zhao H."/>
            <person name="Xu D."/>
            <person name="Zhang Y."/>
        </authorList>
    </citation>
    <scope>NUCLEOTIDE SEQUENCE [LARGE SCALE GENOMIC DNA]</scope>
    <source>
        <strain evidence="2">cv. Punajuju</strain>
    </source>
</reference>
<keyword evidence="2" id="KW-1185">Reference proteome</keyword>
<comment type="caution">
    <text evidence="1">The sequence shown here is derived from an EMBL/GenBank/DDBJ whole genome shotgun (WGS) entry which is preliminary data.</text>
</comment>
<evidence type="ECO:0000313" key="1">
    <source>
        <dbReference type="EMBL" id="KAI3781013.1"/>
    </source>
</evidence>
<organism evidence="1 2">
    <name type="scientific">Cichorium intybus</name>
    <name type="common">Chicory</name>
    <dbReference type="NCBI Taxonomy" id="13427"/>
    <lineage>
        <taxon>Eukaryota</taxon>
        <taxon>Viridiplantae</taxon>
        <taxon>Streptophyta</taxon>
        <taxon>Embryophyta</taxon>
        <taxon>Tracheophyta</taxon>
        <taxon>Spermatophyta</taxon>
        <taxon>Magnoliopsida</taxon>
        <taxon>eudicotyledons</taxon>
        <taxon>Gunneridae</taxon>
        <taxon>Pentapetalae</taxon>
        <taxon>asterids</taxon>
        <taxon>campanulids</taxon>
        <taxon>Asterales</taxon>
        <taxon>Asteraceae</taxon>
        <taxon>Cichorioideae</taxon>
        <taxon>Cichorieae</taxon>
        <taxon>Cichoriinae</taxon>
        <taxon>Cichorium</taxon>
    </lineage>
</organism>
<protein>
    <submittedName>
        <fullName evidence="1">Uncharacterized protein</fullName>
    </submittedName>
</protein>
<evidence type="ECO:0000313" key="2">
    <source>
        <dbReference type="Proteomes" id="UP001055811"/>
    </source>
</evidence>
<reference evidence="1 2" key="2">
    <citation type="journal article" date="2022" name="Mol. Ecol. Resour.">
        <title>The genomes of chicory, endive, great burdock and yacon provide insights into Asteraceae paleo-polyploidization history and plant inulin production.</title>
        <authorList>
            <person name="Fan W."/>
            <person name="Wang S."/>
            <person name="Wang H."/>
            <person name="Wang A."/>
            <person name="Jiang F."/>
            <person name="Liu H."/>
            <person name="Zhao H."/>
            <person name="Xu D."/>
            <person name="Zhang Y."/>
        </authorList>
    </citation>
    <scope>NUCLEOTIDE SEQUENCE [LARGE SCALE GENOMIC DNA]</scope>
    <source>
        <strain evidence="2">cv. Punajuju</strain>
        <tissue evidence="1">Leaves</tissue>
    </source>
</reference>
<accession>A0ACB9GC05</accession>
<gene>
    <name evidence="1" type="ORF">L2E82_11012</name>
</gene>
<proteinExistence type="predicted"/>